<sequence length="994" mass="113278">MQVNVQFLQQLQPEWSRFVTVVKQSKEIDTISYHTLFDILKQYQNEVNDICAERITKSANPLALIAAAQPYLDNYYQAPKPQRSNATSSSTRPSASTRHKGKEIAKPVTPQSESVSKEDTLLTYHNNLRTSSNSRNKTEDTTPRYNNDNQSGQFGNQRTMTVAGTRETVGSLVVQQTGIHCFNCKGFGHYAKECKKPKRVKDYTHHKEKMMMCKQAEQGVPLQAEQVDWLADTDEEIDEQELEAHYSFMAKIQEVLPEESSSTEQPLGQVQNPDENNVFANERRHSEQPESINDTYVLEKDDSNVTLDSSNICNNDNQVDQNAAECVDERDVLANLIANLTLDIEENKTILKQLKKANASLTQELKECRTNLDETGRALGEATSCLDSCLISLQNKQNELEKYIAFNDRTIDYDILQTKLNETLGLLACKDIDIKEGLKTKAYEISVVSQKHDELVKRSLLTKSNFEGQLKEKSKVISDLKDKEEKDIDKMIEMDKQLKFLNEIVYTRNQSIQTIHMLAPKCSTYNGRPTFANPRYLKKAQSEKPCLYEIPYDTSDLVNKFGTNREETMTLANESRSKLNKDYVKPYDYTKQNSLYEIFKAPSLEYLYQLERAKEVRKTMWRKPFVRTKPNIAKNVAFLPVSKSISKSRQNFPKIRKQAVRNTNVIAPGPSRNHPKHLSFQSPKEFVGSNYMVHNYYLEKAKKSAQLQKDRDVNGKPSMINLLEVSKPANCANHDECVLEYLSKLNPRASAQNKDAKSHKTTKRYMPVEKTRESKRPERQIPSGHRFSKKKTTTVPEKTMTPRSCLSEPMHGSIVDNPHIHACKQTLSLSADLAPQRQEMSVENVTSGLILEFKTTSMEQSCSKAGSKSCSLSNQDSYITTSVGITIPPSHSNVEDNKWFRLESSYDPTRSGGIYRRISNVRKLQSLVMTSLIRVNTILQNHMMIAGIENDIMVPVIAMHNTFPGLLGVSQQITFVSFVSEYLRYLLTDQSRDR</sequence>
<evidence type="ECO:0000256" key="2">
    <source>
        <dbReference type="SAM" id="Coils"/>
    </source>
</evidence>
<evidence type="ECO:0000259" key="4">
    <source>
        <dbReference type="PROSITE" id="PS50158"/>
    </source>
</evidence>
<dbReference type="EMBL" id="BQNB010018908">
    <property type="protein sequence ID" value="GJT79546.1"/>
    <property type="molecule type" value="Genomic_DNA"/>
</dbReference>
<dbReference type="SUPFAM" id="SSF57756">
    <property type="entry name" value="Retrovirus zinc finger-like domains"/>
    <property type="match status" value="1"/>
</dbReference>
<dbReference type="Gene3D" id="4.10.60.10">
    <property type="entry name" value="Zinc finger, CCHC-type"/>
    <property type="match status" value="1"/>
</dbReference>
<evidence type="ECO:0000256" key="3">
    <source>
        <dbReference type="SAM" id="MobiDB-lite"/>
    </source>
</evidence>
<keyword evidence="1" id="KW-0479">Metal-binding</keyword>
<evidence type="ECO:0000313" key="6">
    <source>
        <dbReference type="Proteomes" id="UP001151760"/>
    </source>
</evidence>
<feature type="compositionally biased region" description="Polar residues" evidence="3">
    <location>
        <begin position="143"/>
        <end position="156"/>
    </location>
</feature>
<feature type="region of interest" description="Disordered" evidence="3">
    <location>
        <begin position="750"/>
        <end position="810"/>
    </location>
</feature>
<evidence type="ECO:0000256" key="1">
    <source>
        <dbReference type="PROSITE-ProRule" id="PRU00047"/>
    </source>
</evidence>
<dbReference type="SMART" id="SM00343">
    <property type="entry name" value="ZnF_C2HC"/>
    <property type="match status" value="1"/>
</dbReference>
<name>A0ABQ5GV77_9ASTR</name>
<dbReference type="PROSITE" id="PS50158">
    <property type="entry name" value="ZF_CCHC"/>
    <property type="match status" value="1"/>
</dbReference>
<reference evidence="5" key="1">
    <citation type="journal article" date="2022" name="Int. J. Mol. Sci.">
        <title>Draft Genome of Tanacetum Coccineum: Genomic Comparison of Closely Related Tanacetum-Family Plants.</title>
        <authorList>
            <person name="Yamashiro T."/>
            <person name="Shiraishi A."/>
            <person name="Nakayama K."/>
            <person name="Satake H."/>
        </authorList>
    </citation>
    <scope>NUCLEOTIDE SEQUENCE</scope>
</reference>
<dbReference type="InterPro" id="IPR001878">
    <property type="entry name" value="Znf_CCHC"/>
</dbReference>
<dbReference type="InterPro" id="IPR036875">
    <property type="entry name" value="Znf_CCHC_sf"/>
</dbReference>
<feature type="domain" description="CCHC-type" evidence="4">
    <location>
        <begin position="181"/>
        <end position="196"/>
    </location>
</feature>
<proteinExistence type="predicted"/>
<evidence type="ECO:0000313" key="5">
    <source>
        <dbReference type="EMBL" id="GJT79546.1"/>
    </source>
</evidence>
<keyword evidence="6" id="KW-1185">Reference proteome</keyword>
<keyword evidence="1" id="KW-0863">Zinc-finger</keyword>
<dbReference type="Proteomes" id="UP001151760">
    <property type="component" value="Unassembled WGS sequence"/>
</dbReference>
<gene>
    <name evidence="5" type="ORF">Tco_1053888</name>
</gene>
<feature type="compositionally biased region" description="Low complexity" evidence="3">
    <location>
        <begin position="83"/>
        <end position="96"/>
    </location>
</feature>
<reference evidence="5" key="2">
    <citation type="submission" date="2022-01" db="EMBL/GenBank/DDBJ databases">
        <authorList>
            <person name="Yamashiro T."/>
            <person name="Shiraishi A."/>
            <person name="Satake H."/>
            <person name="Nakayama K."/>
        </authorList>
    </citation>
    <scope>NUCLEOTIDE SEQUENCE</scope>
</reference>
<keyword evidence="2" id="KW-0175">Coiled coil</keyword>
<organism evidence="5 6">
    <name type="scientific">Tanacetum coccineum</name>
    <dbReference type="NCBI Taxonomy" id="301880"/>
    <lineage>
        <taxon>Eukaryota</taxon>
        <taxon>Viridiplantae</taxon>
        <taxon>Streptophyta</taxon>
        <taxon>Embryophyta</taxon>
        <taxon>Tracheophyta</taxon>
        <taxon>Spermatophyta</taxon>
        <taxon>Magnoliopsida</taxon>
        <taxon>eudicotyledons</taxon>
        <taxon>Gunneridae</taxon>
        <taxon>Pentapetalae</taxon>
        <taxon>asterids</taxon>
        <taxon>campanulids</taxon>
        <taxon>Asterales</taxon>
        <taxon>Asteraceae</taxon>
        <taxon>Asteroideae</taxon>
        <taxon>Anthemideae</taxon>
        <taxon>Anthemidinae</taxon>
        <taxon>Tanacetum</taxon>
    </lineage>
</organism>
<comment type="caution">
    <text evidence="5">The sequence shown here is derived from an EMBL/GenBank/DDBJ whole genome shotgun (WGS) entry which is preliminary data.</text>
</comment>
<accession>A0ABQ5GV77</accession>
<feature type="compositionally biased region" description="Polar residues" evidence="3">
    <location>
        <begin position="123"/>
        <end position="135"/>
    </location>
</feature>
<feature type="compositionally biased region" description="Polar residues" evidence="3">
    <location>
        <begin position="793"/>
        <end position="804"/>
    </location>
</feature>
<feature type="region of interest" description="Disordered" evidence="3">
    <location>
        <begin position="77"/>
        <end position="156"/>
    </location>
</feature>
<feature type="compositionally biased region" description="Basic and acidic residues" evidence="3">
    <location>
        <begin position="766"/>
        <end position="779"/>
    </location>
</feature>
<feature type="coiled-coil region" evidence="2">
    <location>
        <begin position="337"/>
        <end position="378"/>
    </location>
</feature>
<keyword evidence="1" id="KW-0862">Zinc</keyword>
<protein>
    <submittedName>
        <fullName evidence="5">Retrovirus-related pol polyprotein from transposon TNT 1-94</fullName>
    </submittedName>
</protein>